<feature type="transmembrane region" description="Helical" evidence="2">
    <location>
        <begin position="7"/>
        <end position="29"/>
    </location>
</feature>
<organism evidence="4 5">
    <name type="scientific">Pirellula staleyi (strain ATCC 27377 / DSM 6068 / ICPB 4128)</name>
    <name type="common">Pirella staleyi</name>
    <dbReference type="NCBI Taxonomy" id="530564"/>
    <lineage>
        <taxon>Bacteria</taxon>
        <taxon>Pseudomonadati</taxon>
        <taxon>Planctomycetota</taxon>
        <taxon>Planctomycetia</taxon>
        <taxon>Pirellulales</taxon>
        <taxon>Pirellulaceae</taxon>
        <taxon>Pirellula</taxon>
    </lineage>
</organism>
<evidence type="ECO:0000313" key="5">
    <source>
        <dbReference type="Proteomes" id="UP000001887"/>
    </source>
</evidence>
<keyword evidence="5" id="KW-1185">Reference proteome</keyword>
<reference evidence="4 5" key="1">
    <citation type="journal article" date="2009" name="Stand. Genomic Sci.">
        <title>Complete genome sequence of Pirellula staleyi type strain (ATCC 27377).</title>
        <authorList>
            <person name="Clum A."/>
            <person name="Tindall B.J."/>
            <person name="Sikorski J."/>
            <person name="Ivanova N."/>
            <person name="Mavrommatis K."/>
            <person name="Lucas S."/>
            <person name="Glavina del Rio T."/>
            <person name="Nolan M."/>
            <person name="Chen F."/>
            <person name="Tice H."/>
            <person name="Pitluck S."/>
            <person name="Cheng J.F."/>
            <person name="Chertkov O."/>
            <person name="Brettin T."/>
            <person name="Han C."/>
            <person name="Detter J.C."/>
            <person name="Kuske C."/>
            <person name="Bruce D."/>
            <person name="Goodwin L."/>
            <person name="Ovchinikova G."/>
            <person name="Pati A."/>
            <person name="Mikhailova N."/>
            <person name="Chen A."/>
            <person name="Palaniappan K."/>
            <person name="Land M."/>
            <person name="Hauser L."/>
            <person name="Chang Y.J."/>
            <person name="Jeffries C.D."/>
            <person name="Chain P."/>
            <person name="Rohde M."/>
            <person name="Goker M."/>
            <person name="Bristow J."/>
            <person name="Eisen J.A."/>
            <person name="Markowitz V."/>
            <person name="Hugenholtz P."/>
            <person name="Kyrpides N.C."/>
            <person name="Klenk H.P."/>
            <person name="Lapidus A."/>
        </authorList>
    </citation>
    <scope>NUCLEOTIDE SEQUENCE [LARGE SCALE GENOMIC DNA]</scope>
    <source>
        <strain evidence="5">ATCC 27377 / DSM 6068 / ICPB 4128</strain>
    </source>
</reference>
<dbReference type="eggNOG" id="COG0330">
    <property type="taxonomic scope" value="Bacteria"/>
</dbReference>
<dbReference type="KEGG" id="psl:Psta_4417"/>
<keyword evidence="2" id="KW-0812">Transmembrane</keyword>
<sequence length="544" mass="59634" precursor="true">MFNRNRLIVGGVFAAIALFIVGGMVHMTLNCIYVREGQSLMLRYKGPLIFGSAKPAAPGQFAEPGKEVGVLEQLRGPGRHFYCPIWWERTLVDDVMVFPGEVAIVTSLMGEQPPPGQFVVDGELSGPNRATQQGILRKVLGPGRYRINPFAFNHKKVNTELRESGGRNKLSGWVQIPAGYVGVVTNNVDNVLAKRGSGVQDKVLPPGIYPINPEEQQVDVVEVGFRETSIETDKIKLADGSYKVDESGEPEAMEDSGINFPSNDGFEIQLDFTAVWGVMPQDAPEVVRTFGSIQAVEQKVILPQAESICRNNGSKVGANALLVGESRQVFQEGVTADFDKVLTEKKLTLMYGLVRHIYIPKEVRIPLQRGYIADELTITREEERTTKTEEGILREAEKKVLQEAEKVRVETAKLVASTIAEGERKVGEIAAETEQQVAAIESKIAEFDAKKTELLGKAKATAAQQLAEAESQQFELAVKAFGSATAYSQWQFAENLPDNIQLQLLYAGEGTLWTDLKGIQPTLPLAAPQPAPKPKAVAPQQQPR</sequence>
<evidence type="ECO:0000256" key="2">
    <source>
        <dbReference type="SAM" id="Phobius"/>
    </source>
</evidence>
<protein>
    <submittedName>
        <fullName evidence="4">Band 7 protein</fullName>
    </submittedName>
</protein>
<accession>D2R5X8</accession>
<dbReference type="EMBL" id="CP001848">
    <property type="protein sequence ID" value="ADB19063.1"/>
    <property type="molecule type" value="Genomic_DNA"/>
</dbReference>
<evidence type="ECO:0000259" key="3">
    <source>
        <dbReference type="Pfam" id="PF01145"/>
    </source>
</evidence>
<dbReference type="AlphaFoldDB" id="D2R5X8"/>
<evidence type="ECO:0000256" key="1">
    <source>
        <dbReference type="SAM" id="MobiDB-lite"/>
    </source>
</evidence>
<keyword evidence="2" id="KW-1133">Transmembrane helix</keyword>
<dbReference type="OrthoDB" id="9813949at2"/>
<name>D2R5X8_PIRSD</name>
<proteinExistence type="predicted"/>
<dbReference type="Pfam" id="PF01145">
    <property type="entry name" value="Band_7"/>
    <property type="match status" value="1"/>
</dbReference>
<gene>
    <name evidence="4" type="ordered locus">Psta_4417</name>
</gene>
<feature type="compositionally biased region" description="Low complexity" evidence="1">
    <location>
        <begin position="534"/>
        <end position="544"/>
    </location>
</feature>
<dbReference type="Proteomes" id="UP000001887">
    <property type="component" value="Chromosome"/>
</dbReference>
<keyword evidence="2" id="KW-0472">Membrane</keyword>
<feature type="region of interest" description="Disordered" evidence="1">
    <location>
        <begin position="523"/>
        <end position="544"/>
    </location>
</feature>
<dbReference type="STRING" id="530564.Psta_4417"/>
<dbReference type="HOGENOM" id="CLU_473168_0_0_0"/>
<feature type="domain" description="Band 7" evidence="3">
    <location>
        <begin position="175"/>
        <end position="385"/>
    </location>
</feature>
<dbReference type="InterPro" id="IPR001107">
    <property type="entry name" value="Band_7"/>
</dbReference>
<evidence type="ECO:0000313" key="4">
    <source>
        <dbReference type="EMBL" id="ADB19063.1"/>
    </source>
</evidence>